<dbReference type="CDD" id="cd02619">
    <property type="entry name" value="Peptidase_C1"/>
    <property type="match status" value="1"/>
</dbReference>
<dbReference type="InterPro" id="IPR000668">
    <property type="entry name" value="Peptidase_C1A_C"/>
</dbReference>
<keyword evidence="2" id="KW-0732">Signal</keyword>
<dbReference type="Pfam" id="PF00112">
    <property type="entry name" value="Peptidase_C1"/>
    <property type="match status" value="1"/>
</dbReference>
<feature type="signal peptide" evidence="2">
    <location>
        <begin position="1"/>
        <end position="22"/>
    </location>
</feature>
<sequence length="512" mass="58397">MCMKIKLFFILLLSAVFLFSDAIDKYTLGGLVREDGKSPSFITEKQIEAEAEVNSSFFITEGIPPVGNQSSLGSCTCWALGYYYKTFQEWQEHDWDVTDPAHQFSPSFLYNQLNGGANYGSFVDDVLLMIEKYGICTMSDMPYTTNYSVYPDRDDYLNSMYYRSSESHYTLLGDLTQLKQHLSNGELAVFHIYVYDNFYSISSSQQFYAVSLQSGVNRGGHVVTLVGFDDSIATPDGYGAFRCVNSWGTSWGDNGYWWITYQAIKYTTYVPIQRFWWSDDRIDYTPQLYVELNVSHNKRDIINLALFSNNETSPNNLVFINDWYMDGYRTSYPSTFHDYPFPSNDILYDISDFYLLKPDSLFFAMEDTITDSESGYLNSFRAIRITGEEYTAYDTPIEIFDLDFNDSGILLDSVASALSQRDDTLLSSQSDLKESSNKITFDCSCSILCIHANSSISKNVYFYDVSGRRVGEINGAEIHKGSNKINLNYLLSPGVYFIRSGDFTILKITLLD</sequence>
<dbReference type="InterPro" id="IPR038765">
    <property type="entry name" value="Papain-like_cys_pep_sf"/>
</dbReference>
<evidence type="ECO:0000256" key="1">
    <source>
        <dbReference type="ARBA" id="ARBA00008455"/>
    </source>
</evidence>
<dbReference type="SUPFAM" id="SSF54001">
    <property type="entry name" value="Cysteine proteinases"/>
    <property type="match status" value="1"/>
</dbReference>
<proteinExistence type="inferred from homology"/>
<organism evidence="4 5">
    <name type="scientific">candidate division WOR-3 bacterium</name>
    <dbReference type="NCBI Taxonomy" id="2052148"/>
    <lineage>
        <taxon>Bacteria</taxon>
        <taxon>Bacteria division WOR-3</taxon>
    </lineage>
</organism>
<evidence type="ECO:0000313" key="4">
    <source>
        <dbReference type="EMBL" id="HAV92049.1"/>
    </source>
</evidence>
<comment type="similarity">
    <text evidence="1">Belongs to the peptidase C1 family.</text>
</comment>
<reference evidence="4 5" key="1">
    <citation type="journal article" date="2018" name="Nat. Biotechnol.">
        <title>A standardized bacterial taxonomy based on genome phylogeny substantially revises the tree of life.</title>
        <authorList>
            <person name="Parks D.H."/>
            <person name="Chuvochina M."/>
            <person name="Waite D.W."/>
            <person name="Rinke C."/>
            <person name="Skarshewski A."/>
            <person name="Chaumeil P.A."/>
            <person name="Hugenholtz P."/>
        </authorList>
    </citation>
    <scope>NUCLEOTIDE SEQUENCE [LARGE SCALE GENOMIC DNA]</scope>
    <source>
        <strain evidence="4">UBA9956</strain>
    </source>
</reference>
<dbReference type="GO" id="GO:0006508">
    <property type="term" value="P:proteolysis"/>
    <property type="evidence" value="ECO:0007669"/>
    <property type="project" value="InterPro"/>
</dbReference>
<dbReference type="PANTHER" id="PTHR12411">
    <property type="entry name" value="CYSTEINE PROTEASE FAMILY C1-RELATED"/>
    <property type="match status" value="1"/>
</dbReference>
<evidence type="ECO:0000256" key="2">
    <source>
        <dbReference type="SAM" id="SignalP"/>
    </source>
</evidence>
<evidence type="ECO:0000313" key="5">
    <source>
        <dbReference type="Proteomes" id="UP000264062"/>
    </source>
</evidence>
<comment type="caution">
    <text evidence="4">The sequence shown here is derived from an EMBL/GenBank/DDBJ whole genome shotgun (WGS) entry which is preliminary data.</text>
</comment>
<gene>
    <name evidence="4" type="ORF">DCW38_02580</name>
</gene>
<dbReference type="Proteomes" id="UP000264062">
    <property type="component" value="Unassembled WGS sequence"/>
</dbReference>
<dbReference type="GO" id="GO:0008234">
    <property type="term" value="F:cysteine-type peptidase activity"/>
    <property type="evidence" value="ECO:0007669"/>
    <property type="project" value="InterPro"/>
</dbReference>
<dbReference type="AlphaFoldDB" id="A0A350H933"/>
<name>A0A350H933_UNCW3</name>
<dbReference type="Gene3D" id="3.90.70.10">
    <property type="entry name" value="Cysteine proteinases"/>
    <property type="match status" value="1"/>
</dbReference>
<evidence type="ECO:0000259" key="3">
    <source>
        <dbReference type="Pfam" id="PF00112"/>
    </source>
</evidence>
<dbReference type="EMBL" id="DMZY01000079">
    <property type="protein sequence ID" value="HAV92049.1"/>
    <property type="molecule type" value="Genomic_DNA"/>
</dbReference>
<protein>
    <recommendedName>
        <fullName evidence="3">Peptidase C1A papain C-terminal domain-containing protein</fullName>
    </recommendedName>
</protein>
<accession>A0A350H933</accession>
<feature type="chain" id="PRO_5016644036" description="Peptidase C1A papain C-terminal domain-containing protein" evidence="2">
    <location>
        <begin position="23"/>
        <end position="512"/>
    </location>
</feature>
<dbReference type="InterPro" id="IPR013128">
    <property type="entry name" value="Peptidase_C1A"/>
</dbReference>
<feature type="domain" description="Peptidase C1A papain C-terminal" evidence="3">
    <location>
        <begin position="64"/>
        <end position="262"/>
    </location>
</feature>